<dbReference type="InterPro" id="IPR036188">
    <property type="entry name" value="FAD/NAD-bd_sf"/>
</dbReference>
<dbReference type="SUPFAM" id="SSF51905">
    <property type="entry name" value="FAD/NAD(P)-binding domain"/>
    <property type="match status" value="1"/>
</dbReference>
<dbReference type="PRINTS" id="PR00469">
    <property type="entry name" value="PNDRDTASEII"/>
</dbReference>
<evidence type="ECO:0000259" key="5">
    <source>
        <dbReference type="Pfam" id="PF07992"/>
    </source>
</evidence>
<dbReference type="Proteomes" id="UP000187465">
    <property type="component" value="Unassembled WGS sequence"/>
</dbReference>
<sequence>MIYDCIIVGGGPAGLNAALVLGRARRKVALIDNNQPRNAVTHASHGFITRDGVTPAEFRRIAYEEVLRYPSVEHIQTEIISINKNDSGFAVLDSFGRHIEARRLILATGLKEVLPEIEGLRPLYGKSLFNCPYCDGWELRDQPLVVVCENPHIFHMAKMLLNWSKDLVICTNGKTFLSDEQKKSLEAKGVVVKESLVSSFMGHDGQLQAVRFADGTEIIRTGGFIAPNLIQTASIVDHLAVERNDSGGFSTDGAGRTSIPGLYSAGDVSYFMPSQLVFAAADGSRTAMSVNMDLTEEEFELF</sequence>
<evidence type="ECO:0000256" key="1">
    <source>
        <dbReference type="ARBA" id="ARBA00001974"/>
    </source>
</evidence>
<accession>A0A1R0WUA0</accession>
<dbReference type="InterPro" id="IPR023753">
    <property type="entry name" value="FAD/NAD-binding_dom"/>
</dbReference>
<evidence type="ECO:0000256" key="3">
    <source>
        <dbReference type="ARBA" id="ARBA00022630"/>
    </source>
</evidence>
<keyword evidence="4" id="KW-0560">Oxidoreductase</keyword>
<dbReference type="AlphaFoldDB" id="A0A1R0WUA0"/>
<feature type="domain" description="FAD/NAD(P)-binding" evidence="5">
    <location>
        <begin position="3"/>
        <end position="282"/>
    </location>
</feature>
<evidence type="ECO:0000256" key="4">
    <source>
        <dbReference type="ARBA" id="ARBA00023002"/>
    </source>
</evidence>
<evidence type="ECO:0000256" key="2">
    <source>
        <dbReference type="ARBA" id="ARBA00011738"/>
    </source>
</evidence>
<reference evidence="6 7" key="1">
    <citation type="submission" date="2016-10" db="EMBL/GenBank/DDBJ databases">
        <title>Paenibacillus species isolates.</title>
        <authorList>
            <person name="Beno S.M."/>
        </authorList>
    </citation>
    <scope>NUCLEOTIDE SEQUENCE [LARGE SCALE GENOMIC DNA]</scope>
    <source>
        <strain evidence="6 7">FSL H7-0604</strain>
    </source>
</reference>
<comment type="cofactor">
    <cofactor evidence="1">
        <name>FAD</name>
        <dbReference type="ChEBI" id="CHEBI:57692"/>
    </cofactor>
</comment>
<comment type="subunit">
    <text evidence="2">Homodimer.</text>
</comment>
<dbReference type="EMBL" id="MKQP01000078">
    <property type="protein sequence ID" value="OMD21518.1"/>
    <property type="molecule type" value="Genomic_DNA"/>
</dbReference>
<comment type="caution">
    <text evidence="6">The sequence shown here is derived from an EMBL/GenBank/DDBJ whole genome shotgun (WGS) entry which is preliminary data.</text>
</comment>
<dbReference type="Gene3D" id="3.50.50.60">
    <property type="entry name" value="FAD/NAD(P)-binding domain"/>
    <property type="match status" value="2"/>
</dbReference>
<evidence type="ECO:0000313" key="6">
    <source>
        <dbReference type="EMBL" id="OMD21518.1"/>
    </source>
</evidence>
<keyword evidence="3" id="KW-0285">Flavoprotein</keyword>
<dbReference type="GO" id="GO:0016491">
    <property type="term" value="F:oxidoreductase activity"/>
    <property type="evidence" value="ECO:0007669"/>
    <property type="project" value="UniProtKB-KW"/>
</dbReference>
<protein>
    <submittedName>
        <fullName evidence="6">Pyridine nucleotide-disulfide oxidoreductase</fullName>
    </submittedName>
</protein>
<dbReference type="InterPro" id="IPR050097">
    <property type="entry name" value="Ferredoxin-NADP_redctase_2"/>
</dbReference>
<evidence type="ECO:0000313" key="7">
    <source>
        <dbReference type="Proteomes" id="UP000187465"/>
    </source>
</evidence>
<organism evidence="6 7">
    <name type="scientific">Paenibacillus odorifer</name>
    <dbReference type="NCBI Taxonomy" id="189426"/>
    <lineage>
        <taxon>Bacteria</taxon>
        <taxon>Bacillati</taxon>
        <taxon>Bacillota</taxon>
        <taxon>Bacilli</taxon>
        <taxon>Bacillales</taxon>
        <taxon>Paenibacillaceae</taxon>
        <taxon>Paenibacillus</taxon>
    </lineage>
</organism>
<name>A0A1R0WUA0_9BACL</name>
<dbReference type="RefSeq" id="WP_036677918.1">
    <property type="nucleotide sequence ID" value="NZ_JARLKA010000030.1"/>
</dbReference>
<dbReference type="Pfam" id="PF07992">
    <property type="entry name" value="Pyr_redox_2"/>
    <property type="match status" value="1"/>
</dbReference>
<gene>
    <name evidence="6" type="ORF">BJP51_07805</name>
</gene>
<proteinExistence type="predicted"/>
<dbReference type="PRINTS" id="PR00368">
    <property type="entry name" value="FADPNR"/>
</dbReference>
<dbReference type="PANTHER" id="PTHR48105">
    <property type="entry name" value="THIOREDOXIN REDUCTASE 1-RELATED-RELATED"/>
    <property type="match status" value="1"/>
</dbReference>